<reference evidence="3 4" key="1">
    <citation type="journal article" date="2019" name="Nat. Ecol. Evol.">
        <title>Megaphylogeny resolves global patterns of mushroom evolution.</title>
        <authorList>
            <person name="Varga T."/>
            <person name="Krizsan K."/>
            <person name="Foldi C."/>
            <person name="Dima B."/>
            <person name="Sanchez-Garcia M."/>
            <person name="Sanchez-Ramirez S."/>
            <person name="Szollosi G.J."/>
            <person name="Szarkandi J.G."/>
            <person name="Papp V."/>
            <person name="Albert L."/>
            <person name="Andreopoulos W."/>
            <person name="Angelini C."/>
            <person name="Antonin V."/>
            <person name="Barry K.W."/>
            <person name="Bougher N.L."/>
            <person name="Buchanan P."/>
            <person name="Buyck B."/>
            <person name="Bense V."/>
            <person name="Catcheside P."/>
            <person name="Chovatia M."/>
            <person name="Cooper J."/>
            <person name="Damon W."/>
            <person name="Desjardin D."/>
            <person name="Finy P."/>
            <person name="Geml J."/>
            <person name="Haridas S."/>
            <person name="Hughes K."/>
            <person name="Justo A."/>
            <person name="Karasinski D."/>
            <person name="Kautmanova I."/>
            <person name="Kiss B."/>
            <person name="Kocsube S."/>
            <person name="Kotiranta H."/>
            <person name="LaButti K.M."/>
            <person name="Lechner B.E."/>
            <person name="Liimatainen K."/>
            <person name="Lipzen A."/>
            <person name="Lukacs Z."/>
            <person name="Mihaltcheva S."/>
            <person name="Morgado L.N."/>
            <person name="Niskanen T."/>
            <person name="Noordeloos M.E."/>
            <person name="Ohm R.A."/>
            <person name="Ortiz-Santana B."/>
            <person name="Ovrebo C."/>
            <person name="Racz N."/>
            <person name="Riley R."/>
            <person name="Savchenko A."/>
            <person name="Shiryaev A."/>
            <person name="Soop K."/>
            <person name="Spirin V."/>
            <person name="Szebenyi C."/>
            <person name="Tomsovsky M."/>
            <person name="Tulloss R.E."/>
            <person name="Uehling J."/>
            <person name="Grigoriev I.V."/>
            <person name="Vagvolgyi C."/>
            <person name="Papp T."/>
            <person name="Martin F.M."/>
            <person name="Miettinen O."/>
            <person name="Hibbett D.S."/>
            <person name="Nagy L.G."/>
        </authorList>
    </citation>
    <scope>NUCLEOTIDE SEQUENCE [LARGE SCALE GENOMIC DNA]</scope>
    <source>
        <strain evidence="3 4">CBS 121175</strain>
    </source>
</reference>
<evidence type="ECO:0000313" key="4">
    <source>
        <dbReference type="Proteomes" id="UP000307440"/>
    </source>
</evidence>
<organism evidence="3 4">
    <name type="scientific">Coprinopsis marcescibilis</name>
    <name type="common">Agaric fungus</name>
    <name type="synonym">Psathyrella marcescibilis</name>
    <dbReference type="NCBI Taxonomy" id="230819"/>
    <lineage>
        <taxon>Eukaryota</taxon>
        <taxon>Fungi</taxon>
        <taxon>Dikarya</taxon>
        <taxon>Basidiomycota</taxon>
        <taxon>Agaricomycotina</taxon>
        <taxon>Agaricomycetes</taxon>
        <taxon>Agaricomycetidae</taxon>
        <taxon>Agaricales</taxon>
        <taxon>Agaricineae</taxon>
        <taxon>Psathyrellaceae</taxon>
        <taxon>Coprinopsis</taxon>
    </lineage>
</organism>
<dbReference type="Proteomes" id="UP000307440">
    <property type="component" value="Unassembled WGS sequence"/>
</dbReference>
<proteinExistence type="predicted"/>
<dbReference type="EMBL" id="ML210163">
    <property type="protein sequence ID" value="TFK27534.1"/>
    <property type="molecule type" value="Genomic_DNA"/>
</dbReference>
<evidence type="ECO:0000256" key="1">
    <source>
        <dbReference type="SAM" id="MobiDB-lite"/>
    </source>
</evidence>
<name>A0A5C3L3F2_COPMA</name>
<accession>A0A5C3L3F2</accession>
<evidence type="ECO:0000256" key="2">
    <source>
        <dbReference type="SAM" id="Phobius"/>
    </source>
</evidence>
<gene>
    <name evidence="3" type="ORF">FA15DRAFT_635417</name>
</gene>
<protein>
    <recommendedName>
        <fullName evidence="5">Transmembrane protein</fullName>
    </recommendedName>
</protein>
<dbReference type="OrthoDB" id="2576082at2759"/>
<sequence>MPTYTAVFEDTSPFLTCHGNCRAGTSRDDFMDQYSESSFTIIEPGSDVSFSFYGTEYGIYGARRGNHGFFQVSVDGTVATSQTGRSSSDQFNATLFSQKLAKGFHRVQLRNTDTGFRDIDYFSWEASVGNDNEPLIVNAVQDSHPAWKYTPPQAWTTQPPDVATFSGGSGRGTNVIGAKASLTFQGDAIAIFGPSGPRCASQYAVSVDGQTGGETFRAERQFFRARQLLYYAGNLGPGVHVVEVTLGAISSSQPFQMLALDYAEIYTTPSLGGSFSGLEGTSTSTPTGLFVGLGITTAVSILALAFLAYIVYLFKTGRIRKTASDLDQHTSTDIVNLADIPHHYGVDPMLTSPAAPHSARPHYQPSLAHRNISMSGHSYGQSQGQSSDVFSNGGSTTTSGSSYNVSTLDLCFDG</sequence>
<keyword evidence="2" id="KW-0812">Transmembrane</keyword>
<dbReference type="Gene3D" id="2.60.120.260">
    <property type="entry name" value="Galactose-binding domain-like"/>
    <property type="match status" value="2"/>
</dbReference>
<evidence type="ECO:0008006" key="5">
    <source>
        <dbReference type="Google" id="ProtNLM"/>
    </source>
</evidence>
<evidence type="ECO:0000313" key="3">
    <source>
        <dbReference type="EMBL" id="TFK27534.1"/>
    </source>
</evidence>
<dbReference type="STRING" id="230819.A0A5C3L3F2"/>
<keyword evidence="4" id="KW-1185">Reference proteome</keyword>
<feature type="region of interest" description="Disordered" evidence="1">
    <location>
        <begin position="374"/>
        <end position="399"/>
    </location>
</feature>
<keyword evidence="2" id="KW-0472">Membrane</keyword>
<dbReference type="AlphaFoldDB" id="A0A5C3L3F2"/>
<feature type="transmembrane region" description="Helical" evidence="2">
    <location>
        <begin position="289"/>
        <end position="314"/>
    </location>
</feature>
<keyword evidence="2" id="KW-1133">Transmembrane helix</keyword>